<evidence type="ECO:0000256" key="1">
    <source>
        <dbReference type="SAM" id="MobiDB-lite"/>
    </source>
</evidence>
<evidence type="ECO:0000313" key="2">
    <source>
        <dbReference type="EMBL" id="ORA60468.1"/>
    </source>
</evidence>
<accession>A0A1X0CK38</accession>
<proteinExistence type="predicted"/>
<dbReference type="EMBL" id="MVHS01000113">
    <property type="protein sequence ID" value="ORA60468.1"/>
    <property type="molecule type" value="Genomic_DNA"/>
</dbReference>
<dbReference type="OrthoDB" id="5196773at2"/>
<dbReference type="InterPro" id="IPR011101">
    <property type="entry name" value="DUF5131"/>
</dbReference>
<dbReference type="Pfam" id="PF07505">
    <property type="entry name" value="DUF5131"/>
    <property type="match status" value="1"/>
</dbReference>
<name>A0A1X0CK38_9MYCO</name>
<organism evidence="2 3">
    <name type="scientific">Mycolicibacterium insubricum</name>
    <dbReference type="NCBI Taxonomy" id="444597"/>
    <lineage>
        <taxon>Bacteria</taxon>
        <taxon>Bacillati</taxon>
        <taxon>Actinomycetota</taxon>
        <taxon>Actinomycetes</taxon>
        <taxon>Mycobacteriales</taxon>
        <taxon>Mycobacteriaceae</taxon>
        <taxon>Mycolicibacterium</taxon>
    </lineage>
</organism>
<protein>
    <submittedName>
        <fullName evidence="2">Uncharacterized protein</fullName>
    </submittedName>
</protein>
<reference evidence="2 3" key="1">
    <citation type="submission" date="2016-12" db="EMBL/GenBank/DDBJ databases">
        <title>The new phylogeny of genus Mycobacterium.</title>
        <authorList>
            <person name="Tortoli E."/>
            <person name="Trovato A."/>
            <person name="Cirillo D.M."/>
        </authorList>
    </citation>
    <scope>NUCLEOTIDE SEQUENCE [LARGE SCALE GENOMIC DNA]</scope>
    <source>
        <strain evidence="2 3">DSM 45130</strain>
    </source>
</reference>
<gene>
    <name evidence="2" type="ORF">BST26_21475</name>
</gene>
<sequence>MRSPRKTFIATPQTLDWVVAGGESGPGARPMHPKWARDLRDQCQAAGIAYLFKQYGEWSPLGEPSSRHLVMTDDGNTYEAGDLDWPDGPRRGEAQRANFPHHHPTFLYRVGKKAAGRELDGRTWDEYPQEAAR</sequence>
<feature type="region of interest" description="Disordered" evidence="1">
    <location>
        <begin position="80"/>
        <end position="101"/>
    </location>
</feature>
<dbReference type="AlphaFoldDB" id="A0A1X0CK38"/>
<comment type="caution">
    <text evidence="2">The sequence shown here is derived from an EMBL/GenBank/DDBJ whole genome shotgun (WGS) entry which is preliminary data.</text>
</comment>
<evidence type="ECO:0000313" key="3">
    <source>
        <dbReference type="Proteomes" id="UP000192801"/>
    </source>
</evidence>
<dbReference type="Proteomes" id="UP000192801">
    <property type="component" value="Unassembled WGS sequence"/>
</dbReference>
<dbReference type="STRING" id="444597.BST26_21475"/>
<keyword evidence="3" id="KW-1185">Reference proteome</keyword>